<dbReference type="EMBL" id="JBHSBB010000001">
    <property type="protein sequence ID" value="MFC4029975.1"/>
    <property type="molecule type" value="Genomic_DNA"/>
</dbReference>
<feature type="transmembrane region" description="Helical" evidence="7">
    <location>
        <begin position="186"/>
        <end position="202"/>
    </location>
</feature>
<evidence type="ECO:0000313" key="9">
    <source>
        <dbReference type="EMBL" id="MFC4029975.1"/>
    </source>
</evidence>
<gene>
    <name evidence="9" type="ORF">ACFO3J_00660</name>
</gene>
<dbReference type="Pfam" id="PF07690">
    <property type="entry name" value="MFS_1"/>
    <property type="match status" value="1"/>
</dbReference>
<feature type="transmembrane region" description="Helical" evidence="7">
    <location>
        <begin position="238"/>
        <end position="260"/>
    </location>
</feature>
<feature type="transmembrane region" description="Helical" evidence="7">
    <location>
        <begin position="392"/>
        <end position="411"/>
    </location>
</feature>
<dbReference type="SUPFAM" id="SSF103473">
    <property type="entry name" value="MFS general substrate transporter"/>
    <property type="match status" value="1"/>
</dbReference>
<evidence type="ECO:0000256" key="6">
    <source>
        <dbReference type="ARBA" id="ARBA00023136"/>
    </source>
</evidence>
<evidence type="ECO:0000256" key="7">
    <source>
        <dbReference type="SAM" id="Phobius"/>
    </source>
</evidence>
<evidence type="ECO:0000259" key="8">
    <source>
        <dbReference type="PROSITE" id="PS50850"/>
    </source>
</evidence>
<dbReference type="PANTHER" id="PTHR23517">
    <property type="entry name" value="RESISTANCE PROTEIN MDTM, PUTATIVE-RELATED-RELATED"/>
    <property type="match status" value="1"/>
</dbReference>
<accession>A0ABV8HD33</accession>
<keyword evidence="5 7" id="KW-1133">Transmembrane helix</keyword>
<feature type="domain" description="Major facilitator superfamily (MFS) profile" evidence="8">
    <location>
        <begin position="34"/>
        <end position="415"/>
    </location>
</feature>
<feature type="transmembrane region" description="Helical" evidence="7">
    <location>
        <begin position="302"/>
        <end position="320"/>
    </location>
</feature>
<feature type="transmembrane region" description="Helical" evidence="7">
    <location>
        <begin position="272"/>
        <end position="290"/>
    </location>
</feature>
<comment type="subcellular location">
    <subcellularLocation>
        <location evidence="1">Cell membrane</location>
        <topology evidence="1">Multi-pass membrane protein</topology>
    </subcellularLocation>
</comment>
<reference evidence="10" key="1">
    <citation type="journal article" date="2019" name="Int. J. Syst. Evol. Microbiol.">
        <title>The Global Catalogue of Microorganisms (GCM) 10K type strain sequencing project: providing services to taxonomists for standard genome sequencing and annotation.</title>
        <authorList>
            <consortium name="The Broad Institute Genomics Platform"/>
            <consortium name="The Broad Institute Genome Sequencing Center for Infectious Disease"/>
            <person name="Wu L."/>
            <person name="Ma J."/>
        </authorList>
    </citation>
    <scope>NUCLEOTIDE SEQUENCE [LARGE SCALE GENOMIC DNA]</scope>
    <source>
        <strain evidence="10">CGMCC 4.7237</strain>
    </source>
</reference>
<keyword evidence="6 7" id="KW-0472">Membrane</keyword>
<feature type="transmembrane region" description="Helical" evidence="7">
    <location>
        <begin position="73"/>
        <end position="93"/>
    </location>
</feature>
<feature type="transmembrane region" description="Helical" evidence="7">
    <location>
        <begin position="361"/>
        <end position="380"/>
    </location>
</feature>
<dbReference type="InterPro" id="IPR020846">
    <property type="entry name" value="MFS_dom"/>
</dbReference>
<dbReference type="Gene3D" id="1.20.1250.20">
    <property type="entry name" value="MFS general substrate transporter like domains"/>
    <property type="match status" value="1"/>
</dbReference>
<dbReference type="RefSeq" id="WP_386424715.1">
    <property type="nucleotide sequence ID" value="NZ_JBHSBB010000001.1"/>
</dbReference>
<name>A0ABV8HD33_9ACTN</name>
<organism evidence="9 10">
    <name type="scientific">Streptomyces polygonati</name>
    <dbReference type="NCBI Taxonomy" id="1617087"/>
    <lineage>
        <taxon>Bacteria</taxon>
        <taxon>Bacillati</taxon>
        <taxon>Actinomycetota</taxon>
        <taxon>Actinomycetes</taxon>
        <taxon>Kitasatosporales</taxon>
        <taxon>Streptomycetaceae</taxon>
        <taxon>Streptomyces</taxon>
    </lineage>
</organism>
<dbReference type="InterPro" id="IPR050171">
    <property type="entry name" value="MFS_Transporters"/>
</dbReference>
<comment type="caution">
    <text evidence="9">The sequence shown here is derived from an EMBL/GenBank/DDBJ whole genome shotgun (WGS) entry which is preliminary data.</text>
</comment>
<dbReference type="PANTHER" id="PTHR23517:SF2">
    <property type="entry name" value="MULTIDRUG RESISTANCE PROTEIN MDTH"/>
    <property type="match status" value="1"/>
</dbReference>
<dbReference type="InterPro" id="IPR036259">
    <property type="entry name" value="MFS_trans_sf"/>
</dbReference>
<protein>
    <submittedName>
        <fullName evidence="9">MFS transporter</fullName>
    </submittedName>
</protein>
<dbReference type="Proteomes" id="UP001595765">
    <property type="component" value="Unassembled WGS sequence"/>
</dbReference>
<keyword evidence="3" id="KW-1003">Cell membrane</keyword>
<evidence type="ECO:0000313" key="10">
    <source>
        <dbReference type="Proteomes" id="UP001595765"/>
    </source>
</evidence>
<evidence type="ECO:0000256" key="2">
    <source>
        <dbReference type="ARBA" id="ARBA00022448"/>
    </source>
</evidence>
<proteinExistence type="predicted"/>
<dbReference type="PROSITE" id="PS50850">
    <property type="entry name" value="MFS"/>
    <property type="match status" value="1"/>
</dbReference>
<sequence>MTDTAQQQEDAVSVAEAPGRWAKSWQDAKELPRAIKLALGSVFVMNAATYVAFPLLAVKLTTVDHATTAQTGAALTVFLLAARLIPVVAGPLADRYDPRMIMGAGAVVRGVGFIGLGLCDSLGLLLVAAFFAGAGAIYEAPVSALLAAQPEPTRSRAFVLENALLNAGVIGGPALAAGLLVMGTRAPFVASGVLFVLMVGVVRQMRTGPGAGDGAGEPAGEAAHSVLGHVKVVLTNRWFVVFWVLMLPWWFLFTQLGVAIPLRSEALAGTGWISVLYLGNGVTGMVSIGFVKALSDRLGPRLMPAFGYVMVAVGFGSATFSRSPWWLLGCIVVYTVGETAILFSTQLILASFAEGSTRASYFGIYAGSWALGGTFGNFFGSRVAADPLSNTPWLVFGAVGLAAAAVSALTFTRRQVRVRD</sequence>
<keyword evidence="10" id="KW-1185">Reference proteome</keyword>
<keyword evidence="2" id="KW-0813">Transport</keyword>
<evidence type="ECO:0000256" key="3">
    <source>
        <dbReference type="ARBA" id="ARBA00022475"/>
    </source>
</evidence>
<evidence type="ECO:0000256" key="1">
    <source>
        <dbReference type="ARBA" id="ARBA00004651"/>
    </source>
</evidence>
<keyword evidence="4 7" id="KW-0812">Transmembrane</keyword>
<dbReference type="InterPro" id="IPR011701">
    <property type="entry name" value="MFS"/>
</dbReference>
<evidence type="ECO:0000256" key="5">
    <source>
        <dbReference type="ARBA" id="ARBA00022989"/>
    </source>
</evidence>
<feature type="transmembrane region" description="Helical" evidence="7">
    <location>
        <begin position="34"/>
        <end position="53"/>
    </location>
</feature>
<evidence type="ECO:0000256" key="4">
    <source>
        <dbReference type="ARBA" id="ARBA00022692"/>
    </source>
</evidence>
<feature type="transmembrane region" description="Helical" evidence="7">
    <location>
        <begin position="326"/>
        <end position="349"/>
    </location>
</feature>